<gene>
    <name evidence="9" type="ORF">QNH46_19620</name>
</gene>
<dbReference type="NCBIfam" id="NF006771">
    <property type="entry name" value="PRK09290.1-5"/>
    <property type="match status" value="1"/>
</dbReference>
<feature type="binding site" evidence="7">
    <location>
        <position position="91"/>
    </location>
    <ligand>
        <name>Zn(2+)</name>
        <dbReference type="ChEBI" id="CHEBI:29105"/>
        <label>2</label>
    </ligand>
</feature>
<dbReference type="InterPro" id="IPR002933">
    <property type="entry name" value="Peptidase_M20"/>
</dbReference>
<dbReference type="SUPFAM" id="SSF53187">
    <property type="entry name" value="Zn-dependent exopeptidases"/>
    <property type="match status" value="1"/>
</dbReference>
<evidence type="ECO:0000256" key="2">
    <source>
        <dbReference type="ARBA" id="ARBA00006153"/>
    </source>
</evidence>
<dbReference type="GO" id="GO:0016813">
    <property type="term" value="F:hydrolase activity, acting on carbon-nitrogen (but not peptide) bonds, in linear amidines"/>
    <property type="evidence" value="ECO:0007669"/>
    <property type="project" value="InterPro"/>
</dbReference>
<evidence type="ECO:0000256" key="6">
    <source>
        <dbReference type="ARBA" id="ARBA00023211"/>
    </source>
</evidence>
<dbReference type="InterPro" id="IPR036264">
    <property type="entry name" value="Bact_exopeptidase_dim_dom"/>
</dbReference>
<evidence type="ECO:0000256" key="7">
    <source>
        <dbReference type="PIRSR" id="PIRSR001235-1"/>
    </source>
</evidence>
<feature type="binding site" evidence="7">
    <location>
        <position position="91"/>
    </location>
    <ligand>
        <name>Zn(2+)</name>
        <dbReference type="ChEBI" id="CHEBI:29105"/>
        <label>1</label>
    </ligand>
</feature>
<evidence type="ECO:0000313" key="10">
    <source>
        <dbReference type="Proteomes" id="UP001177943"/>
    </source>
</evidence>
<dbReference type="Gene3D" id="3.30.70.360">
    <property type="match status" value="1"/>
</dbReference>
<keyword evidence="6" id="KW-0464">Manganese</keyword>
<dbReference type="Proteomes" id="UP001177943">
    <property type="component" value="Chromosome"/>
</dbReference>
<dbReference type="CDD" id="cd03884">
    <property type="entry name" value="M20_bAS"/>
    <property type="match status" value="1"/>
</dbReference>
<evidence type="ECO:0000256" key="4">
    <source>
        <dbReference type="ARBA" id="ARBA00022723"/>
    </source>
</evidence>
<comment type="similarity">
    <text evidence="2">Belongs to the peptidase M20 family.</text>
</comment>
<keyword evidence="4 7" id="KW-0479">Metal-binding</keyword>
<feature type="binding site" evidence="7">
    <location>
        <position position="382"/>
    </location>
    <ligand>
        <name>Zn(2+)</name>
        <dbReference type="ChEBI" id="CHEBI:29105"/>
        <label>2</label>
    </ligand>
</feature>
<dbReference type="InterPro" id="IPR011650">
    <property type="entry name" value="Peptidase_M20_dimer"/>
</dbReference>
<dbReference type="Gene3D" id="3.40.630.10">
    <property type="entry name" value="Zn peptidases"/>
    <property type="match status" value="1"/>
</dbReference>
<dbReference type="InterPro" id="IPR010158">
    <property type="entry name" value="Amidase_Cbmase"/>
</dbReference>
<keyword evidence="7" id="KW-0862">Zinc</keyword>
<dbReference type="RefSeq" id="WP_283925712.1">
    <property type="nucleotide sequence ID" value="NZ_CP126084.1"/>
</dbReference>
<dbReference type="Pfam" id="PF07687">
    <property type="entry name" value="M20_dimer"/>
    <property type="match status" value="1"/>
</dbReference>
<comment type="cofactor">
    <cofactor evidence="7">
        <name>Zn(2+)</name>
        <dbReference type="ChEBI" id="CHEBI:29105"/>
    </cofactor>
    <text evidence="7">Binds 2 Zn(2+) ions per subunit.</text>
</comment>
<keyword evidence="5 9" id="KW-0378">Hydrolase</keyword>
<dbReference type="SUPFAM" id="SSF55031">
    <property type="entry name" value="Bacterial exopeptidase dimerisation domain"/>
    <property type="match status" value="1"/>
</dbReference>
<dbReference type="GO" id="GO:0046872">
    <property type="term" value="F:metal ion binding"/>
    <property type="evidence" value="ECO:0007669"/>
    <property type="project" value="UniProtKB-KW"/>
</dbReference>
<feature type="binding site" evidence="7">
    <location>
        <position position="126"/>
    </location>
    <ligand>
        <name>Zn(2+)</name>
        <dbReference type="ChEBI" id="CHEBI:29105"/>
        <label>2</label>
    </ligand>
</feature>
<reference evidence="9" key="1">
    <citation type="submission" date="2023-05" db="EMBL/GenBank/DDBJ databases">
        <title>Comparative genomics of Bacillaceae isolates and their secondary metabolite potential.</title>
        <authorList>
            <person name="Song L."/>
            <person name="Nielsen L.J."/>
            <person name="Mohite O."/>
            <person name="Xu X."/>
            <person name="Weber T."/>
            <person name="Kovacs A.T."/>
        </authorList>
    </citation>
    <scope>NUCLEOTIDE SEQUENCE</scope>
    <source>
        <strain evidence="9">B2_4</strain>
    </source>
</reference>
<evidence type="ECO:0000256" key="1">
    <source>
        <dbReference type="ARBA" id="ARBA00001936"/>
    </source>
</evidence>
<dbReference type="EMBL" id="CP126084">
    <property type="protein sequence ID" value="WHX48287.1"/>
    <property type="molecule type" value="Genomic_DNA"/>
</dbReference>
<evidence type="ECO:0000313" key="9">
    <source>
        <dbReference type="EMBL" id="WHX48287.1"/>
    </source>
</evidence>
<evidence type="ECO:0000256" key="5">
    <source>
        <dbReference type="ARBA" id="ARBA00022801"/>
    </source>
</evidence>
<sequence length="411" mass="44467">MEINKDRLWARLMELGEIGKQSSGGVTRYSFTRDESRAKDLVIAYMKEAELAVREDAAGNIIGRREGTNPAASVVLTGSHIDTVPDGGMFDGALGVLSAIEALQRMNELEIRNVHPIEVIAFTDEEGSRFGFGMIGSRAVAGTLRQEDLEQRDEQGIAIAEAMRSAGLAPERVGEAAKPPHEVQAYVELHIEQGRVLENLDEPVGLVTGIAGPLWQQFTLIGQAGHAGATPMHLRRDPLQAAAEILNYIYAEAKKYENAVATIGKLRTLPGGVNVIPGEVQFSLDLRDIDEAERDRLEASIHAYSQQVCEKLGIELRIELLQRVAPAPSSPAVQEAVAQAGKLAGLSDLPRLVSGAGHDGMQFSSLWPLGMIFVRSRGGISHNPEEWSSPEDCAAGTEVLYHTLLELANKS</sequence>
<dbReference type="Pfam" id="PF01546">
    <property type="entry name" value="Peptidase_M20"/>
    <property type="match status" value="1"/>
</dbReference>
<dbReference type="PANTHER" id="PTHR32494">
    <property type="entry name" value="ALLANTOATE DEIMINASE-RELATED"/>
    <property type="match status" value="1"/>
</dbReference>
<proteinExistence type="inferred from homology"/>
<dbReference type="NCBIfam" id="TIGR01879">
    <property type="entry name" value="hydantase"/>
    <property type="match status" value="1"/>
</dbReference>
<comment type="cofactor">
    <cofactor evidence="1">
        <name>Mn(2+)</name>
        <dbReference type="ChEBI" id="CHEBI:29035"/>
    </cofactor>
</comment>
<dbReference type="PIRSF" id="PIRSF001235">
    <property type="entry name" value="Amidase_carbamoylase"/>
    <property type="match status" value="1"/>
</dbReference>
<comment type="subunit">
    <text evidence="3">Homodimer.</text>
</comment>
<feature type="binding site" evidence="7">
    <location>
        <position position="80"/>
    </location>
    <ligand>
        <name>Zn(2+)</name>
        <dbReference type="ChEBI" id="CHEBI:29105"/>
        <label>1</label>
    </ligand>
</feature>
<organism evidence="9 10">
    <name type="scientific">Paenibacillus woosongensis</name>
    <dbReference type="NCBI Taxonomy" id="307580"/>
    <lineage>
        <taxon>Bacteria</taxon>
        <taxon>Bacillati</taxon>
        <taxon>Bacillota</taxon>
        <taxon>Bacilli</taxon>
        <taxon>Bacillales</taxon>
        <taxon>Paenibacillaceae</taxon>
        <taxon>Paenibacillus</taxon>
    </lineage>
</organism>
<protein>
    <submittedName>
        <fullName evidence="9">Zn-dependent hydrolase</fullName>
    </submittedName>
</protein>
<accession>A0AA95I836</accession>
<dbReference type="AlphaFoldDB" id="A0AA95I836"/>
<evidence type="ECO:0000256" key="3">
    <source>
        <dbReference type="ARBA" id="ARBA00011738"/>
    </source>
</evidence>
<name>A0AA95I836_9BACL</name>
<feature type="binding site" evidence="7">
    <location>
        <position position="190"/>
    </location>
    <ligand>
        <name>Zn(2+)</name>
        <dbReference type="ChEBI" id="CHEBI:29105"/>
        <label>1</label>
    </ligand>
</feature>
<evidence type="ECO:0000259" key="8">
    <source>
        <dbReference type="Pfam" id="PF07687"/>
    </source>
</evidence>
<feature type="domain" description="Peptidase M20 dimerisation" evidence="8">
    <location>
        <begin position="212"/>
        <end position="309"/>
    </location>
</feature>
<dbReference type="PANTHER" id="PTHR32494:SF19">
    <property type="entry name" value="ALLANTOATE DEIMINASE-RELATED"/>
    <property type="match status" value="1"/>
</dbReference>
<dbReference type="KEGG" id="pwn:QNH46_19620"/>